<gene>
    <name evidence="3" type="ORF">PG997_011819</name>
</gene>
<dbReference type="PANTHER" id="PTHR10622:SF10">
    <property type="entry name" value="HET DOMAIN-CONTAINING PROTEIN"/>
    <property type="match status" value="1"/>
</dbReference>
<evidence type="ECO:0000313" key="4">
    <source>
        <dbReference type="Proteomes" id="UP001433268"/>
    </source>
</evidence>
<evidence type="ECO:0000259" key="1">
    <source>
        <dbReference type="Pfam" id="PF06985"/>
    </source>
</evidence>
<dbReference type="PANTHER" id="PTHR10622">
    <property type="entry name" value="HET DOMAIN-CONTAINING PROTEIN"/>
    <property type="match status" value="1"/>
</dbReference>
<sequence length="286" mass="32907">MRLINTTKIELIEVNEELAPRYAILSHRWEEEEVTLQEIQELNRRQLSEAVSHTANTIRAKKGYTKLKSFATLALREGYEYIWVDTCCIDKTSSAELSEAINSMYRWYQKADKCYAYLSDVKDGYHDAVGGVFYLLCSESRWFTRGWTLQELVAPANLSFYGGDWKCLGSKNDNEDIQSDLKKITDINTRVLDGSMQISDVSVAERMKWASKRETSRPEDIAYSLLGIFDVNMPLLYGEGGVKAFIRLQEEILKSSNDHTIFAWRVPRVEVSESQEFHDKHSLGND</sequence>
<dbReference type="GeneID" id="92049194"/>
<dbReference type="EMBL" id="JAQQWN010000009">
    <property type="protein sequence ID" value="KAK8065072.1"/>
    <property type="molecule type" value="Genomic_DNA"/>
</dbReference>
<evidence type="ECO:0000259" key="2">
    <source>
        <dbReference type="Pfam" id="PF26640"/>
    </source>
</evidence>
<dbReference type="Pfam" id="PF06985">
    <property type="entry name" value="HET"/>
    <property type="match status" value="1"/>
</dbReference>
<dbReference type="InterPro" id="IPR010730">
    <property type="entry name" value="HET"/>
</dbReference>
<name>A0ABR1V1J9_9PEZI</name>
<accession>A0ABR1V1J9</accession>
<feature type="domain" description="Heterokaryon incompatibility" evidence="1">
    <location>
        <begin position="22"/>
        <end position="123"/>
    </location>
</feature>
<organism evidence="3 4">
    <name type="scientific">Apiospora hydei</name>
    <dbReference type="NCBI Taxonomy" id="1337664"/>
    <lineage>
        <taxon>Eukaryota</taxon>
        <taxon>Fungi</taxon>
        <taxon>Dikarya</taxon>
        <taxon>Ascomycota</taxon>
        <taxon>Pezizomycotina</taxon>
        <taxon>Sordariomycetes</taxon>
        <taxon>Xylariomycetidae</taxon>
        <taxon>Amphisphaeriales</taxon>
        <taxon>Apiosporaceae</taxon>
        <taxon>Apiospora</taxon>
    </lineage>
</organism>
<dbReference type="InterPro" id="IPR058525">
    <property type="entry name" value="DUF8212"/>
</dbReference>
<comment type="caution">
    <text evidence="3">The sequence shown here is derived from an EMBL/GenBank/DDBJ whole genome shotgun (WGS) entry which is preliminary data.</text>
</comment>
<protein>
    <submittedName>
        <fullName evidence="3">HET-domain-containing protein</fullName>
    </submittedName>
</protein>
<evidence type="ECO:0000313" key="3">
    <source>
        <dbReference type="EMBL" id="KAK8065072.1"/>
    </source>
</evidence>
<dbReference type="RefSeq" id="XP_066661826.1">
    <property type="nucleotide sequence ID" value="XM_066816134.1"/>
</dbReference>
<proteinExistence type="predicted"/>
<feature type="domain" description="DUF8212" evidence="2">
    <location>
        <begin position="243"/>
        <end position="280"/>
    </location>
</feature>
<dbReference type="Proteomes" id="UP001433268">
    <property type="component" value="Unassembled WGS sequence"/>
</dbReference>
<dbReference type="Pfam" id="PF26640">
    <property type="entry name" value="DUF8212"/>
    <property type="match status" value="1"/>
</dbReference>
<keyword evidence="4" id="KW-1185">Reference proteome</keyword>
<reference evidence="3 4" key="1">
    <citation type="submission" date="2023-01" db="EMBL/GenBank/DDBJ databases">
        <title>Analysis of 21 Apiospora genomes using comparative genomics revels a genus with tremendous synthesis potential of carbohydrate active enzymes and secondary metabolites.</title>
        <authorList>
            <person name="Sorensen T."/>
        </authorList>
    </citation>
    <scope>NUCLEOTIDE SEQUENCE [LARGE SCALE GENOMIC DNA]</scope>
    <source>
        <strain evidence="3 4">CBS 114990</strain>
    </source>
</reference>